<dbReference type="EMBL" id="GEDG01040706">
    <property type="protein sequence ID" value="JAP06635.1"/>
    <property type="molecule type" value="Transcribed_RNA"/>
</dbReference>
<accession>A0A0V0GH68</accession>
<protein>
    <submittedName>
        <fullName evidence="1">Putative ovule protein</fullName>
    </submittedName>
</protein>
<proteinExistence type="predicted"/>
<reference evidence="1" key="1">
    <citation type="submission" date="2015-12" db="EMBL/GenBank/DDBJ databases">
        <title>Gene expression during late stages of embryo sac development: a critical building block for successful pollen-pistil interactions.</title>
        <authorList>
            <person name="Liu Y."/>
            <person name="Joly V."/>
            <person name="Sabar M."/>
            <person name="Matton D.P."/>
        </authorList>
    </citation>
    <scope>NUCLEOTIDE SEQUENCE</scope>
</reference>
<feature type="non-terminal residue" evidence="1">
    <location>
        <position position="1"/>
    </location>
</feature>
<dbReference type="AlphaFoldDB" id="A0A0V0GH68"/>
<organism evidence="1">
    <name type="scientific">Solanum chacoense</name>
    <name type="common">Chaco potato</name>
    <dbReference type="NCBI Taxonomy" id="4108"/>
    <lineage>
        <taxon>Eukaryota</taxon>
        <taxon>Viridiplantae</taxon>
        <taxon>Streptophyta</taxon>
        <taxon>Embryophyta</taxon>
        <taxon>Tracheophyta</taxon>
        <taxon>Spermatophyta</taxon>
        <taxon>Magnoliopsida</taxon>
        <taxon>eudicotyledons</taxon>
        <taxon>Gunneridae</taxon>
        <taxon>Pentapetalae</taxon>
        <taxon>asterids</taxon>
        <taxon>lamiids</taxon>
        <taxon>Solanales</taxon>
        <taxon>Solanaceae</taxon>
        <taxon>Solanoideae</taxon>
        <taxon>Solaneae</taxon>
        <taxon>Solanum</taxon>
    </lineage>
</organism>
<sequence length="76" mass="8617">ITNHILQKNLKNTSCLFINQPTDSLHSTSSRQPPNRRLSDSLNVITENFPMTLCSSLSQTLASLSTARHFLRSFER</sequence>
<evidence type="ECO:0000313" key="1">
    <source>
        <dbReference type="EMBL" id="JAP06635.1"/>
    </source>
</evidence>
<name>A0A0V0GH68_SOLCH</name>